<dbReference type="PANTHER" id="PTHR35807">
    <property type="entry name" value="TRANSCRIPTIONAL REGULATOR REDD-RELATED"/>
    <property type="match status" value="1"/>
</dbReference>
<protein>
    <recommendedName>
        <fullName evidence="2">Response regulatory domain-containing protein</fullName>
    </recommendedName>
</protein>
<name>A0A645AKC4_9ZZZZ</name>
<dbReference type="Gene3D" id="3.40.50.2300">
    <property type="match status" value="1"/>
</dbReference>
<dbReference type="PROSITE" id="PS50110">
    <property type="entry name" value="RESPONSE_REGULATORY"/>
    <property type="match status" value="1"/>
</dbReference>
<organism evidence="3">
    <name type="scientific">bioreactor metagenome</name>
    <dbReference type="NCBI Taxonomy" id="1076179"/>
    <lineage>
        <taxon>unclassified sequences</taxon>
        <taxon>metagenomes</taxon>
        <taxon>ecological metagenomes</taxon>
    </lineage>
</organism>
<comment type="caution">
    <text evidence="3">The sequence shown here is derived from an EMBL/GenBank/DDBJ whole genome shotgun (WGS) entry which is preliminary data.</text>
</comment>
<dbReference type="PANTHER" id="PTHR35807:SF1">
    <property type="entry name" value="TRANSCRIPTIONAL REGULATOR REDD"/>
    <property type="match status" value="1"/>
</dbReference>
<dbReference type="InterPro" id="IPR016032">
    <property type="entry name" value="Sig_transdc_resp-reg_C-effctor"/>
</dbReference>
<evidence type="ECO:0000313" key="3">
    <source>
        <dbReference type="EMBL" id="MPM53665.1"/>
    </source>
</evidence>
<dbReference type="Gene3D" id="1.10.10.10">
    <property type="entry name" value="Winged helix-like DNA-binding domain superfamily/Winged helix DNA-binding domain"/>
    <property type="match status" value="1"/>
</dbReference>
<evidence type="ECO:0000259" key="2">
    <source>
        <dbReference type="PROSITE" id="PS50110"/>
    </source>
</evidence>
<keyword evidence="1" id="KW-0238">DNA-binding</keyword>
<dbReference type="AlphaFoldDB" id="A0A645AKC4"/>
<gene>
    <name evidence="3" type="ORF">SDC9_100434</name>
</gene>
<dbReference type="SUPFAM" id="SSF46894">
    <property type="entry name" value="C-terminal effector domain of the bipartite response regulators"/>
    <property type="match status" value="1"/>
</dbReference>
<dbReference type="InterPro" id="IPR011006">
    <property type="entry name" value="CheY-like_superfamily"/>
</dbReference>
<reference evidence="3" key="1">
    <citation type="submission" date="2019-08" db="EMBL/GenBank/DDBJ databases">
        <authorList>
            <person name="Kucharzyk K."/>
            <person name="Murdoch R.W."/>
            <person name="Higgins S."/>
            <person name="Loffler F."/>
        </authorList>
    </citation>
    <scope>NUCLEOTIDE SEQUENCE</scope>
</reference>
<feature type="domain" description="Response regulatory" evidence="2">
    <location>
        <begin position="1"/>
        <end position="64"/>
    </location>
</feature>
<dbReference type="InterPro" id="IPR036388">
    <property type="entry name" value="WH-like_DNA-bd_sf"/>
</dbReference>
<sequence length="218" mass="25043">MITDVNTEGLAFAKESRSKNPDSIILFIADSDDYLSEALRLRADYYMLKPFSADDVRFVLKRMKLLHKGSRKRIFFRTFGNFDVFIDGKPVPFSSAKAKELLALLVDRKGGILTSEEAFSYLWEDKQYDSSSQSLYRKVIQRLKENLKSSGIEDILLRTKDGRCLDRDMFDCDYYRFLNGDADAVKSFTGEYMTNYSWGEFTLAGLISIAEKQKSADN</sequence>
<dbReference type="GO" id="GO:0000160">
    <property type="term" value="P:phosphorelay signal transduction system"/>
    <property type="evidence" value="ECO:0007669"/>
    <property type="project" value="InterPro"/>
</dbReference>
<dbReference type="GO" id="GO:0006355">
    <property type="term" value="P:regulation of DNA-templated transcription"/>
    <property type="evidence" value="ECO:0007669"/>
    <property type="project" value="InterPro"/>
</dbReference>
<proteinExistence type="predicted"/>
<dbReference type="GO" id="GO:0003677">
    <property type="term" value="F:DNA binding"/>
    <property type="evidence" value="ECO:0007669"/>
    <property type="project" value="UniProtKB-KW"/>
</dbReference>
<dbReference type="EMBL" id="VSSQ01014440">
    <property type="protein sequence ID" value="MPM53665.1"/>
    <property type="molecule type" value="Genomic_DNA"/>
</dbReference>
<dbReference type="InterPro" id="IPR001789">
    <property type="entry name" value="Sig_transdc_resp-reg_receiver"/>
</dbReference>
<dbReference type="InterPro" id="IPR051677">
    <property type="entry name" value="AfsR-DnrI-RedD_regulator"/>
</dbReference>
<evidence type="ECO:0000256" key="1">
    <source>
        <dbReference type="ARBA" id="ARBA00023125"/>
    </source>
</evidence>
<accession>A0A645AKC4</accession>
<dbReference type="SUPFAM" id="SSF52172">
    <property type="entry name" value="CheY-like"/>
    <property type="match status" value="1"/>
</dbReference>